<keyword evidence="3" id="KW-1185">Reference proteome</keyword>
<feature type="signal peptide" evidence="1">
    <location>
        <begin position="1"/>
        <end position="19"/>
    </location>
</feature>
<proteinExistence type="predicted"/>
<protein>
    <submittedName>
        <fullName evidence="2">Uncharacterized protein</fullName>
    </submittedName>
</protein>
<comment type="caution">
    <text evidence="2">The sequence shown here is derived from an EMBL/GenBank/DDBJ whole genome shotgun (WGS) entry which is preliminary data.</text>
</comment>
<dbReference type="Proteomes" id="UP001596031">
    <property type="component" value="Unassembled WGS sequence"/>
</dbReference>
<accession>A0ABW0PJ08</accession>
<evidence type="ECO:0000313" key="3">
    <source>
        <dbReference type="Proteomes" id="UP001596031"/>
    </source>
</evidence>
<evidence type="ECO:0000313" key="2">
    <source>
        <dbReference type="EMBL" id="MFC5510594.1"/>
    </source>
</evidence>
<keyword evidence="1" id="KW-0732">Signal</keyword>
<evidence type="ECO:0000256" key="1">
    <source>
        <dbReference type="SAM" id="SignalP"/>
    </source>
</evidence>
<gene>
    <name evidence="2" type="ORF">ACFPOU_05605</name>
</gene>
<name>A0ABW0PJ08_9BURK</name>
<sequence>MRSTLPLLLLLSLAGRAAAAPPAFDAANAVDSATLDAARGGFLTADGVVVKLGLERMVTINGNVVERTEMQLGDIGKLARGEAALSREAVGELRLIQNGDVRTMAGNAANLLGGTVIQNSLNDQMIKHQTSINATVNTAGMLRALNFGTSLNDALSTAVAPR</sequence>
<feature type="chain" id="PRO_5047304133" evidence="1">
    <location>
        <begin position="20"/>
        <end position="162"/>
    </location>
</feature>
<dbReference type="RefSeq" id="WP_379718043.1">
    <property type="nucleotide sequence ID" value="NZ_JBHSMS010000021.1"/>
</dbReference>
<organism evidence="2 3">
    <name type="scientific">Massilia jejuensis</name>
    <dbReference type="NCBI Taxonomy" id="648894"/>
    <lineage>
        <taxon>Bacteria</taxon>
        <taxon>Pseudomonadati</taxon>
        <taxon>Pseudomonadota</taxon>
        <taxon>Betaproteobacteria</taxon>
        <taxon>Burkholderiales</taxon>
        <taxon>Oxalobacteraceae</taxon>
        <taxon>Telluria group</taxon>
        <taxon>Massilia</taxon>
    </lineage>
</organism>
<dbReference type="EMBL" id="JBHSMS010000021">
    <property type="protein sequence ID" value="MFC5510594.1"/>
    <property type="molecule type" value="Genomic_DNA"/>
</dbReference>
<reference evidence="3" key="1">
    <citation type="journal article" date="2019" name="Int. J. Syst. Evol. Microbiol.">
        <title>The Global Catalogue of Microorganisms (GCM) 10K type strain sequencing project: providing services to taxonomists for standard genome sequencing and annotation.</title>
        <authorList>
            <consortium name="The Broad Institute Genomics Platform"/>
            <consortium name="The Broad Institute Genome Sequencing Center for Infectious Disease"/>
            <person name="Wu L."/>
            <person name="Ma J."/>
        </authorList>
    </citation>
    <scope>NUCLEOTIDE SEQUENCE [LARGE SCALE GENOMIC DNA]</scope>
    <source>
        <strain evidence="3">CCUG 38813</strain>
    </source>
</reference>